<dbReference type="GeneID" id="4239077"/>
<accession>Q0QZJ0</accession>
<dbReference type="KEGG" id="vg:4239077"/>
<dbReference type="Pfam" id="PF21722">
    <property type="entry name" value="Gly_rich_2"/>
    <property type="match status" value="1"/>
</dbReference>
<feature type="region of interest" description="Disordered" evidence="1">
    <location>
        <begin position="219"/>
        <end position="258"/>
    </location>
</feature>
<proteinExistence type="predicted"/>
<organism evidence="3 4">
    <name type="scientific">Synechococcus phage syn9</name>
    <dbReference type="NCBI Taxonomy" id="382359"/>
    <lineage>
        <taxon>Viruses</taxon>
        <taxon>Duplodnaviria</taxon>
        <taxon>Heunggongvirae</taxon>
        <taxon>Uroviricota</taxon>
        <taxon>Caudoviricetes</taxon>
        <taxon>Pantevenvirales</taxon>
        <taxon>Kyanoviridae</taxon>
        <taxon>Ormenosvirus</taxon>
        <taxon>Ormenosvirus syn9</taxon>
    </lineage>
</organism>
<evidence type="ECO:0000256" key="1">
    <source>
        <dbReference type="SAM" id="MobiDB-lite"/>
    </source>
</evidence>
<evidence type="ECO:0000313" key="3">
    <source>
        <dbReference type="EMBL" id="ABA47007.1"/>
    </source>
</evidence>
<dbReference type="OrthoDB" id="37002at10239"/>
<organismHost>
    <name type="scientific">Synechococcus</name>
    <dbReference type="NCBI Taxonomy" id="1129"/>
</organismHost>
<sequence length="266" mass="26463">MSTLKVAAIKDLSNAVGFTFSSGSVAANQTLIVNDITINGTISGNSNSYLPSQSGNSGKVLYTDGTTAYWGTSPSTENISSMQVFTSSSTWNKPSGVKYIKVQVCGGGGGGSGHGESGGAGGYSEKIINVQSISSVTVTVAGEVNGTYYRGGASNGNGSSFGSYCSASGGYGANRNNQHSGGLGGVGSGGDLNIYGGGGQSHHNYSSVGGSSFFGGGVAAGHPQGGNFSHNHQTHSPPGSGGSGGYFHNHRGSNGRPGIVIVTHFK</sequence>
<reference evidence="3 4" key="1">
    <citation type="journal article" date="2007" name="Environ. Microbiol.">
        <title>Genomic and structural analysis of Syn9, a cyanophage infecting marine Prochlorococcus and Synechococcus.</title>
        <authorList>
            <person name="Weigele P.R."/>
            <person name="Pope W.H."/>
            <person name="Pedulla M.L."/>
            <person name="Houtz J.M."/>
            <person name="Smith A.L."/>
            <person name="Conway J.F."/>
            <person name="King J."/>
            <person name="Hatfull G.F."/>
            <person name="Lawrence J.G."/>
            <person name="Hendrix R.W."/>
        </authorList>
    </citation>
    <scope>NUCLEOTIDE SEQUENCE</scope>
</reference>
<name>Q0QZJ0_BPSYS</name>
<protein>
    <submittedName>
        <fullName evidence="3">Gp38</fullName>
    </submittedName>
</protein>
<feature type="domain" description="Glycine-rich" evidence="2">
    <location>
        <begin position="87"/>
        <end position="263"/>
    </location>
</feature>
<dbReference type="InterPro" id="IPR049304">
    <property type="entry name" value="Gly_rich_dom"/>
</dbReference>
<evidence type="ECO:0000313" key="4">
    <source>
        <dbReference type="Proteomes" id="UP000000909"/>
    </source>
</evidence>
<dbReference type="EMBL" id="DQ149023">
    <property type="protein sequence ID" value="ABA47007.1"/>
    <property type="molecule type" value="Genomic_DNA"/>
</dbReference>
<keyword evidence="4" id="KW-1185">Reference proteome</keyword>
<dbReference type="RefSeq" id="YP_717705.1">
    <property type="nucleotide sequence ID" value="NC_008296.2"/>
</dbReference>
<dbReference type="Proteomes" id="UP000000909">
    <property type="component" value="Segment"/>
</dbReference>
<evidence type="ECO:0000259" key="2">
    <source>
        <dbReference type="Pfam" id="PF21722"/>
    </source>
</evidence>